<keyword evidence="1" id="KW-1015">Disulfide bond</keyword>
<dbReference type="PANTHER" id="PTHR22991:SF40">
    <property type="entry name" value="PROTEIN CBG13490"/>
    <property type="match status" value="1"/>
</dbReference>
<dbReference type="SUPFAM" id="SSF56436">
    <property type="entry name" value="C-type lectin-like"/>
    <property type="match status" value="1"/>
</dbReference>
<evidence type="ECO:0000256" key="1">
    <source>
        <dbReference type="ARBA" id="ARBA00023157"/>
    </source>
</evidence>
<protein>
    <recommendedName>
        <fullName evidence="2">C-type lectin domain-containing protein</fullName>
    </recommendedName>
</protein>
<dbReference type="Gene3D" id="3.10.100.10">
    <property type="entry name" value="Mannose-Binding Protein A, subunit A"/>
    <property type="match status" value="1"/>
</dbReference>
<dbReference type="InterPro" id="IPR016187">
    <property type="entry name" value="CTDL_fold"/>
</dbReference>
<keyword evidence="4" id="KW-1185">Reference proteome</keyword>
<evidence type="ECO:0000313" key="3">
    <source>
        <dbReference type="EMBL" id="GMT16484.1"/>
    </source>
</evidence>
<dbReference type="PANTHER" id="PTHR22991">
    <property type="entry name" value="PROTEIN CBG13490"/>
    <property type="match status" value="1"/>
</dbReference>
<feature type="non-terminal residue" evidence="3">
    <location>
        <position position="1"/>
    </location>
</feature>
<dbReference type="InterPro" id="IPR001304">
    <property type="entry name" value="C-type_lectin-like"/>
</dbReference>
<dbReference type="CDD" id="cd00037">
    <property type="entry name" value="CLECT"/>
    <property type="match status" value="1"/>
</dbReference>
<reference evidence="3" key="1">
    <citation type="submission" date="2023-10" db="EMBL/GenBank/DDBJ databases">
        <title>Genome assembly of Pristionchus species.</title>
        <authorList>
            <person name="Yoshida K."/>
            <person name="Sommer R.J."/>
        </authorList>
    </citation>
    <scope>NUCLEOTIDE SEQUENCE</scope>
    <source>
        <strain evidence="3">RS5133</strain>
    </source>
</reference>
<proteinExistence type="predicted"/>
<evidence type="ECO:0000259" key="2">
    <source>
        <dbReference type="PROSITE" id="PS50041"/>
    </source>
</evidence>
<name>A0AAV5VDF4_9BILA</name>
<sequence length="93" mass="10050">NCEAQGATLATIHDQSINDFLRRTAVSRGLTGGILLGLQLQSDGNYTWSDGSAIDYNNFEPGFPDTFYGDCASMLTGSPKGLWMNMECDVPLP</sequence>
<dbReference type="Proteomes" id="UP001432322">
    <property type="component" value="Unassembled WGS sequence"/>
</dbReference>
<comment type="caution">
    <text evidence="3">The sequence shown here is derived from an EMBL/GenBank/DDBJ whole genome shotgun (WGS) entry which is preliminary data.</text>
</comment>
<dbReference type="PROSITE" id="PS50041">
    <property type="entry name" value="C_TYPE_LECTIN_2"/>
    <property type="match status" value="1"/>
</dbReference>
<organism evidence="3 4">
    <name type="scientific">Pristionchus fissidentatus</name>
    <dbReference type="NCBI Taxonomy" id="1538716"/>
    <lineage>
        <taxon>Eukaryota</taxon>
        <taxon>Metazoa</taxon>
        <taxon>Ecdysozoa</taxon>
        <taxon>Nematoda</taxon>
        <taxon>Chromadorea</taxon>
        <taxon>Rhabditida</taxon>
        <taxon>Rhabditina</taxon>
        <taxon>Diplogasteromorpha</taxon>
        <taxon>Diplogasteroidea</taxon>
        <taxon>Neodiplogasteridae</taxon>
        <taxon>Pristionchus</taxon>
    </lineage>
</organism>
<feature type="domain" description="C-type lectin" evidence="2">
    <location>
        <begin position="1"/>
        <end position="93"/>
    </location>
</feature>
<dbReference type="Pfam" id="PF00059">
    <property type="entry name" value="Lectin_C"/>
    <property type="match status" value="1"/>
</dbReference>
<dbReference type="EMBL" id="BTSY01000002">
    <property type="protein sequence ID" value="GMT16484.1"/>
    <property type="molecule type" value="Genomic_DNA"/>
</dbReference>
<dbReference type="InterPro" id="IPR050976">
    <property type="entry name" value="Snaclec"/>
</dbReference>
<feature type="non-terminal residue" evidence="3">
    <location>
        <position position="93"/>
    </location>
</feature>
<dbReference type="AlphaFoldDB" id="A0AAV5VDF4"/>
<gene>
    <name evidence="3" type="ORF">PFISCL1PPCAC_7781</name>
</gene>
<accession>A0AAV5VDF4</accession>
<evidence type="ECO:0000313" key="4">
    <source>
        <dbReference type="Proteomes" id="UP001432322"/>
    </source>
</evidence>
<dbReference type="InterPro" id="IPR016186">
    <property type="entry name" value="C-type_lectin-like/link_sf"/>
</dbReference>